<evidence type="ECO:0000256" key="2">
    <source>
        <dbReference type="SAM" id="SignalP"/>
    </source>
</evidence>
<feature type="compositionally biased region" description="Acidic residues" evidence="1">
    <location>
        <begin position="344"/>
        <end position="363"/>
    </location>
</feature>
<dbReference type="Pfam" id="PF07679">
    <property type="entry name" value="I-set"/>
    <property type="match status" value="1"/>
</dbReference>
<evidence type="ECO:0000313" key="5">
    <source>
        <dbReference type="EMBL" id="CAF0815223.1"/>
    </source>
</evidence>
<feature type="region of interest" description="Disordered" evidence="1">
    <location>
        <begin position="227"/>
        <end position="363"/>
    </location>
</feature>
<feature type="compositionally biased region" description="Pro residues" evidence="1">
    <location>
        <begin position="275"/>
        <end position="287"/>
    </location>
</feature>
<comment type="caution">
    <text evidence="5">The sequence shown here is derived from an EMBL/GenBank/DDBJ whole genome shotgun (WGS) entry which is preliminary data.</text>
</comment>
<evidence type="ECO:0000313" key="4">
    <source>
        <dbReference type="EMBL" id="CAF0762959.1"/>
    </source>
</evidence>
<dbReference type="InterPro" id="IPR007110">
    <property type="entry name" value="Ig-like_dom"/>
</dbReference>
<evidence type="ECO:0000256" key="1">
    <source>
        <dbReference type="SAM" id="MobiDB-lite"/>
    </source>
</evidence>
<sequence>MRFYLLLLLFGLTAEIVLSTILLATSSRELTFRENRLYKRLVKRQLQDCIPENCAVPNCGRDFVAMRLPNECCEKCVRKCYQSIAQQNPQAPQTQYGYDRYPYQNQPQYQQPQYQQPQYQQPQYQQPRVDVYIFGPDDGAKVSEGQSIYFDCEVVAPYQQNIQPRWLRQGNQPLPFKARSSPLEGNRKIVRLAIADATASDAGRYECSAGTGNPADQASIDLQVTAGGQYPRPAQPAPYNPYGDQSGYNQQYPYYPPSNYPQPPQQPSYPYDTNPYPPAQPNPPPYNDPYNQPGYPYSNENQPQPRPETNDDQSGTNEDANNVPRTDQATTPPESEKPAPSEKEPDDDAGAEYDGDYDDENAR</sequence>
<proteinExistence type="predicted"/>
<feature type="compositionally biased region" description="Polar residues" evidence="1">
    <location>
        <begin position="312"/>
        <end position="328"/>
    </location>
</feature>
<feature type="chain" id="PRO_5035598107" description="Ig-like domain-containing protein" evidence="2">
    <location>
        <begin position="20"/>
        <end position="363"/>
    </location>
</feature>
<feature type="compositionally biased region" description="Low complexity" evidence="1">
    <location>
        <begin position="288"/>
        <end position="297"/>
    </location>
</feature>
<dbReference type="PROSITE" id="PS50835">
    <property type="entry name" value="IG_LIKE"/>
    <property type="match status" value="1"/>
</dbReference>
<dbReference type="OrthoDB" id="10049609at2759"/>
<feature type="signal peptide" evidence="2">
    <location>
        <begin position="1"/>
        <end position="19"/>
    </location>
</feature>
<dbReference type="Gene3D" id="2.60.40.10">
    <property type="entry name" value="Immunoglobulins"/>
    <property type="match status" value="1"/>
</dbReference>
<evidence type="ECO:0000313" key="8">
    <source>
        <dbReference type="Proteomes" id="UP000663829"/>
    </source>
</evidence>
<keyword evidence="8" id="KW-1185">Reference proteome</keyword>
<accession>A0A813TYX3</accession>
<evidence type="ECO:0000313" key="7">
    <source>
        <dbReference type="EMBL" id="CAF3601274.1"/>
    </source>
</evidence>
<dbReference type="Proteomes" id="UP000663829">
    <property type="component" value="Unassembled WGS sequence"/>
</dbReference>
<dbReference type="InterPro" id="IPR013098">
    <property type="entry name" value="Ig_I-set"/>
</dbReference>
<dbReference type="AlphaFoldDB" id="A0A813TYX3"/>
<dbReference type="InterPro" id="IPR036179">
    <property type="entry name" value="Ig-like_dom_sf"/>
</dbReference>
<evidence type="ECO:0000313" key="6">
    <source>
        <dbReference type="EMBL" id="CAF3542893.1"/>
    </source>
</evidence>
<protein>
    <recommendedName>
        <fullName evidence="3">Ig-like domain-containing protein</fullName>
    </recommendedName>
</protein>
<keyword evidence="2" id="KW-0732">Signal</keyword>
<dbReference type="EMBL" id="CAJNOK010000584">
    <property type="protein sequence ID" value="CAF0762959.1"/>
    <property type="molecule type" value="Genomic_DNA"/>
</dbReference>
<dbReference type="SMART" id="SM00409">
    <property type="entry name" value="IG"/>
    <property type="match status" value="1"/>
</dbReference>
<dbReference type="EMBL" id="CAJOBC010000565">
    <property type="protein sequence ID" value="CAF3601274.1"/>
    <property type="molecule type" value="Genomic_DNA"/>
</dbReference>
<gene>
    <name evidence="5" type="ORF">GPM918_LOCUS4250</name>
    <name evidence="4" type="ORF">OVA965_LOCUS2657</name>
    <name evidence="7" type="ORF">SRO942_LOCUS4251</name>
    <name evidence="6" type="ORF">TMI583_LOCUS2656</name>
</gene>
<dbReference type="EMBL" id="CAJOBA010000584">
    <property type="protein sequence ID" value="CAF3542893.1"/>
    <property type="molecule type" value="Genomic_DNA"/>
</dbReference>
<dbReference type="InterPro" id="IPR003599">
    <property type="entry name" value="Ig_sub"/>
</dbReference>
<organism evidence="5 8">
    <name type="scientific">Didymodactylos carnosus</name>
    <dbReference type="NCBI Taxonomy" id="1234261"/>
    <lineage>
        <taxon>Eukaryota</taxon>
        <taxon>Metazoa</taxon>
        <taxon>Spiralia</taxon>
        <taxon>Gnathifera</taxon>
        <taxon>Rotifera</taxon>
        <taxon>Eurotatoria</taxon>
        <taxon>Bdelloidea</taxon>
        <taxon>Philodinida</taxon>
        <taxon>Philodinidae</taxon>
        <taxon>Didymodactylos</taxon>
    </lineage>
</organism>
<reference evidence="5" key="1">
    <citation type="submission" date="2021-02" db="EMBL/GenBank/DDBJ databases">
        <authorList>
            <person name="Nowell W R."/>
        </authorList>
    </citation>
    <scope>NUCLEOTIDE SEQUENCE</scope>
</reference>
<feature type="compositionally biased region" description="Basic and acidic residues" evidence="1">
    <location>
        <begin position="334"/>
        <end position="343"/>
    </location>
</feature>
<dbReference type="EMBL" id="CAJNOQ010000565">
    <property type="protein sequence ID" value="CAF0815223.1"/>
    <property type="molecule type" value="Genomic_DNA"/>
</dbReference>
<dbReference type="SUPFAM" id="SSF48726">
    <property type="entry name" value="Immunoglobulin"/>
    <property type="match status" value="1"/>
</dbReference>
<feature type="compositionally biased region" description="Pro residues" evidence="1">
    <location>
        <begin position="254"/>
        <end position="267"/>
    </location>
</feature>
<dbReference type="Proteomes" id="UP000677228">
    <property type="component" value="Unassembled WGS sequence"/>
</dbReference>
<name>A0A813TYX3_9BILA</name>
<dbReference type="Proteomes" id="UP000682733">
    <property type="component" value="Unassembled WGS sequence"/>
</dbReference>
<dbReference type="Proteomes" id="UP000681722">
    <property type="component" value="Unassembled WGS sequence"/>
</dbReference>
<dbReference type="InterPro" id="IPR013783">
    <property type="entry name" value="Ig-like_fold"/>
</dbReference>
<evidence type="ECO:0000259" key="3">
    <source>
        <dbReference type="PROSITE" id="PS50835"/>
    </source>
</evidence>
<feature type="domain" description="Ig-like" evidence="3">
    <location>
        <begin position="127"/>
        <end position="221"/>
    </location>
</feature>